<gene>
    <name evidence="2" type="ORF">LIER_27905</name>
</gene>
<dbReference type="PANTHER" id="PTHR46890">
    <property type="entry name" value="NON-LTR RETROLELEMENT REVERSE TRANSCRIPTASE-LIKE PROTEIN-RELATED"/>
    <property type="match status" value="1"/>
</dbReference>
<feature type="domain" description="Reverse transcriptase" evidence="1">
    <location>
        <begin position="60"/>
        <end position="182"/>
    </location>
</feature>
<keyword evidence="3" id="KW-1185">Reference proteome</keyword>
<dbReference type="EMBL" id="BAABME010009117">
    <property type="protein sequence ID" value="GAA0174531.1"/>
    <property type="molecule type" value="Genomic_DNA"/>
</dbReference>
<proteinExistence type="predicted"/>
<dbReference type="InterPro" id="IPR000477">
    <property type="entry name" value="RT_dom"/>
</dbReference>
<dbReference type="PANTHER" id="PTHR46890:SF48">
    <property type="entry name" value="RNA-DIRECTED DNA POLYMERASE"/>
    <property type="match status" value="1"/>
</dbReference>
<evidence type="ECO:0000313" key="3">
    <source>
        <dbReference type="Proteomes" id="UP001454036"/>
    </source>
</evidence>
<sequence length="188" mass="21359">MDGDKAPGPDGFSSTFFKANWDFVGYHLINCVQEFLSTGKLLKQLNHTIFALMNRDPKVVDFRPIGCTNVIYKVITKILTKRMAGFLSALVDPGQTTFVKGRNIWENVFLAQEIVRGYKVKRNSPRCMIMLDIRKVYDTVSWDFVEKVLLGLGFATKFMGWIMEYVTTASYSISINGQLHGHFKGDRG</sequence>
<dbReference type="SUPFAM" id="SSF56672">
    <property type="entry name" value="DNA/RNA polymerases"/>
    <property type="match status" value="1"/>
</dbReference>
<reference evidence="2 3" key="1">
    <citation type="submission" date="2024-01" db="EMBL/GenBank/DDBJ databases">
        <title>The complete chloroplast genome sequence of Lithospermum erythrorhizon: insights into the phylogenetic relationship among Boraginaceae species and the maternal lineages of purple gromwells.</title>
        <authorList>
            <person name="Okada T."/>
            <person name="Watanabe K."/>
        </authorList>
    </citation>
    <scope>NUCLEOTIDE SEQUENCE [LARGE SCALE GENOMIC DNA]</scope>
</reference>
<protein>
    <recommendedName>
        <fullName evidence="1">Reverse transcriptase domain-containing protein</fullName>
    </recommendedName>
</protein>
<dbReference type="InterPro" id="IPR052343">
    <property type="entry name" value="Retrotransposon-Effector_Assoc"/>
</dbReference>
<comment type="caution">
    <text evidence="2">The sequence shown here is derived from an EMBL/GenBank/DDBJ whole genome shotgun (WGS) entry which is preliminary data.</text>
</comment>
<dbReference type="Pfam" id="PF00078">
    <property type="entry name" value="RVT_1"/>
    <property type="match status" value="1"/>
</dbReference>
<dbReference type="AlphaFoldDB" id="A0AAV3RHD4"/>
<dbReference type="Proteomes" id="UP001454036">
    <property type="component" value="Unassembled WGS sequence"/>
</dbReference>
<dbReference type="InterPro" id="IPR043502">
    <property type="entry name" value="DNA/RNA_pol_sf"/>
</dbReference>
<accession>A0AAV3RHD4</accession>
<evidence type="ECO:0000259" key="1">
    <source>
        <dbReference type="Pfam" id="PF00078"/>
    </source>
</evidence>
<evidence type="ECO:0000313" key="2">
    <source>
        <dbReference type="EMBL" id="GAA0174531.1"/>
    </source>
</evidence>
<name>A0AAV3RHD4_LITER</name>
<organism evidence="2 3">
    <name type="scientific">Lithospermum erythrorhizon</name>
    <name type="common">Purple gromwell</name>
    <name type="synonym">Lithospermum officinale var. erythrorhizon</name>
    <dbReference type="NCBI Taxonomy" id="34254"/>
    <lineage>
        <taxon>Eukaryota</taxon>
        <taxon>Viridiplantae</taxon>
        <taxon>Streptophyta</taxon>
        <taxon>Embryophyta</taxon>
        <taxon>Tracheophyta</taxon>
        <taxon>Spermatophyta</taxon>
        <taxon>Magnoliopsida</taxon>
        <taxon>eudicotyledons</taxon>
        <taxon>Gunneridae</taxon>
        <taxon>Pentapetalae</taxon>
        <taxon>asterids</taxon>
        <taxon>lamiids</taxon>
        <taxon>Boraginales</taxon>
        <taxon>Boraginaceae</taxon>
        <taxon>Boraginoideae</taxon>
        <taxon>Lithospermeae</taxon>
        <taxon>Lithospermum</taxon>
    </lineage>
</organism>